<dbReference type="Pfam" id="PF00884">
    <property type="entry name" value="Sulfatase"/>
    <property type="match status" value="1"/>
</dbReference>
<gene>
    <name evidence="2" type="ORF">GN958_ATG10203</name>
</gene>
<name>A0A8S9UJ92_PHYIN</name>
<dbReference type="PANTHER" id="PTHR43751:SF3">
    <property type="entry name" value="SULFATASE N-TERMINAL DOMAIN-CONTAINING PROTEIN"/>
    <property type="match status" value="1"/>
</dbReference>
<dbReference type="AlphaFoldDB" id="A0A8S9UJ92"/>
<protein>
    <submittedName>
        <fullName evidence="2">Sulfatase</fullName>
    </submittedName>
</protein>
<dbReference type="SUPFAM" id="SSF53649">
    <property type="entry name" value="Alkaline phosphatase-like"/>
    <property type="match status" value="1"/>
</dbReference>
<dbReference type="InterPro" id="IPR052701">
    <property type="entry name" value="GAG_Ulvan_Degrading_Sulfatases"/>
</dbReference>
<evidence type="ECO:0000259" key="1">
    <source>
        <dbReference type="Pfam" id="PF00884"/>
    </source>
</evidence>
<evidence type="ECO:0000313" key="3">
    <source>
        <dbReference type="Proteomes" id="UP000704712"/>
    </source>
</evidence>
<dbReference type="Proteomes" id="UP000704712">
    <property type="component" value="Unassembled WGS sequence"/>
</dbReference>
<organism evidence="2 3">
    <name type="scientific">Phytophthora infestans</name>
    <name type="common">Potato late blight agent</name>
    <name type="synonym">Botrytis infestans</name>
    <dbReference type="NCBI Taxonomy" id="4787"/>
    <lineage>
        <taxon>Eukaryota</taxon>
        <taxon>Sar</taxon>
        <taxon>Stramenopiles</taxon>
        <taxon>Oomycota</taxon>
        <taxon>Peronosporomycetes</taxon>
        <taxon>Peronosporales</taxon>
        <taxon>Peronosporaceae</taxon>
        <taxon>Phytophthora</taxon>
    </lineage>
</organism>
<dbReference type="InterPro" id="IPR017850">
    <property type="entry name" value="Alkaline_phosphatase_core_sf"/>
</dbReference>
<dbReference type="InterPro" id="IPR000917">
    <property type="entry name" value="Sulfatase_N"/>
</dbReference>
<sequence length="575" mass="65431">MTAQYGDDAVIKLLQNTQRPGASQVARMVRTTQFDGWIEQKKTAGGIYTFLKLDVKDADVLAKPLLHTWISFVKTKLKEDPYDFALKLTKQHEEDALRKMLMTDSTTASKRDIAKGLEFAQIKKWLTTGKAEDDVLKISLVPADKELGLLKHPALQTFISYATKHHTLDPYEFLVLKLAKRHGEDELPKMLVRAKSDSDLVSMAVKLESTQFKIWKEKGKTSDEFFKMLRLDTDSCSGVVGEEDPSNLFKGSNLTITPNFDRWAKRGVALRNIWSSIPTSRSLESVLYAQVPYHSNTETGITGGKRNTKLSGLPQLFSEKGYETYFTTGSTLGFDNWDTFLPSHGFDNVWDADKMKRMAENNFNIRSQDWDNDEHRGFSWGAHDDLSFRLLGDFLLENRAKQVERARQGEPKVPMFVTHYTISSHEPYDSLPKWYEESEKPDFSAMYEGEQHADRVKRYMNARYFTDTELGKFMDRMHNEGFLHDTIVVIFGDHGQAPEVDKFNVHEESATRVPAAIIAEGRLGNAVGLVLNDVAEQYDLLNTLADITGLPKGGFQQNGVVRPEWSVEPDWATEW</sequence>
<reference evidence="2" key="1">
    <citation type="submission" date="2020-03" db="EMBL/GenBank/DDBJ databases">
        <title>Hybrid Assembly of Korean Phytophthora infestans isolates.</title>
        <authorList>
            <person name="Prokchorchik M."/>
            <person name="Lee Y."/>
            <person name="Seo J."/>
            <person name="Cho J.-H."/>
            <person name="Park Y.-E."/>
            <person name="Jang D.-C."/>
            <person name="Im J.-S."/>
            <person name="Choi J.-G."/>
            <person name="Park H.-J."/>
            <person name="Lee G.-B."/>
            <person name="Lee Y.-G."/>
            <person name="Hong S.-Y."/>
            <person name="Cho K."/>
            <person name="Sohn K.H."/>
        </authorList>
    </citation>
    <scope>NUCLEOTIDE SEQUENCE</scope>
    <source>
        <strain evidence="2">KR_2_A2</strain>
    </source>
</reference>
<dbReference type="CDD" id="cd16015">
    <property type="entry name" value="LTA_synthase"/>
    <property type="match status" value="1"/>
</dbReference>
<dbReference type="EMBL" id="JAACNO010001439">
    <property type="protein sequence ID" value="KAF4140603.1"/>
    <property type="molecule type" value="Genomic_DNA"/>
</dbReference>
<evidence type="ECO:0000313" key="2">
    <source>
        <dbReference type="EMBL" id="KAF4140603.1"/>
    </source>
</evidence>
<dbReference type="Gene3D" id="3.40.720.10">
    <property type="entry name" value="Alkaline Phosphatase, subunit A"/>
    <property type="match status" value="1"/>
</dbReference>
<proteinExistence type="predicted"/>
<comment type="caution">
    <text evidence="2">The sequence shown here is derived from an EMBL/GenBank/DDBJ whole genome shotgun (WGS) entry which is preliminary data.</text>
</comment>
<feature type="domain" description="Sulfatase N-terminal" evidence="1">
    <location>
        <begin position="250"/>
        <end position="549"/>
    </location>
</feature>
<accession>A0A8S9UJ92</accession>
<dbReference type="PANTHER" id="PTHR43751">
    <property type="entry name" value="SULFATASE"/>
    <property type="match status" value="1"/>
</dbReference>